<evidence type="ECO:0000256" key="7">
    <source>
        <dbReference type="ARBA" id="ARBA00022771"/>
    </source>
</evidence>
<evidence type="ECO:0000256" key="3">
    <source>
        <dbReference type="ARBA" id="ARBA00012483"/>
    </source>
</evidence>
<organism evidence="14 15">
    <name type="scientific">endosymbiont of Tevnia jerichonana</name>
    <name type="common">vent Tica</name>
    <dbReference type="NCBI Taxonomy" id="1049564"/>
    <lineage>
        <taxon>Bacteria</taxon>
        <taxon>Pseudomonadati</taxon>
        <taxon>Pseudomonadota</taxon>
        <taxon>Gammaproteobacteria</taxon>
        <taxon>sulfur-oxidizing symbionts</taxon>
    </lineage>
</organism>
<dbReference type="AlphaFoldDB" id="G2FF29"/>
<evidence type="ECO:0000256" key="6">
    <source>
        <dbReference type="ARBA" id="ARBA00022723"/>
    </source>
</evidence>
<keyword evidence="9" id="KW-0862">Zinc</keyword>
<evidence type="ECO:0000256" key="11">
    <source>
        <dbReference type="ARBA" id="ARBA00023136"/>
    </source>
</evidence>
<comment type="catalytic activity">
    <reaction evidence="1">
        <text>S-ubiquitinyl-[E2 ubiquitin-conjugating enzyme]-L-cysteine + [acceptor protein]-L-lysine = [E2 ubiquitin-conjugating enzyme]-L-cysteine + N(6)-ubiquitinyl-[acceptor protein]-L-lysine.</text>
        <dbReference type="EC" id="2.3.2.27"/>
    </reaction>
</comment>
<protein>
    <recommendedName>
        <fullName evidence="3">RING-type E3 ubiquitin transferase</fullName>
        <ecNumber evidence="3">2.3.2.27</ecNumber>
    </recommendedName>
</protein>
<evidence type="ECO:0000313" key="15">
    <source>
        <dbReference type="Proteomes" id="UP000005167"/>
    </source>
</evidence>
<dbReference type="GO" id="GO:0016567">
    <property type="term" value="P:protein ubiquitination"/>
    <property type="evidence" value="ECO:0007669"/>
    <property type="project" value="InterPro"/>
</dbReference>
<keyword evidence="11 12" id="KW-0472">Membrane</keyword>
<dbReference type="InterPro" id="IPR022170">
    <property type="entry name" value="MUL1-like"/>
</dbReference>
<comment type="caution">
    <text evidence="14">The sequence shown here is derived from an EMBL/GenBank/DDBJ whole genome shotgun (WGS) entry which is preliminary data.</text>
</comment>
<keyword evidence="7" id="KW-0863">Zinc-finger</keyword>
<keyword evidence="6" id="KW-0479">Metal-binding</keyword>
<evidence type="ECO:0000256" key="10">
    <source>
        <dbReference type="ARBA" id="ARBA00022989"/>
    </source>
</evidence>
<evidence type="ECO:0000256" key="9">
    <source>
        <dbReference type="ARBA" id="ARBA00022833"/>
    </source>
</evidence>
<gene>
    <name evidence="14" type="ORF">TevJSym_ak00400</name>
</gene>
<evidence type="ECO:0000256" key="4">
    <source>
        <dbReference type="ARBA" id="ARBA00022679"/>
    </source>
</evidence>
<dbReference type="GO" id="GO:0016020">
    <property type="term" value="C:membrane"/>
    <property type="evidence" value="ECO:0007669"/>
    <property type="project" value="UniProtKB-SubCell"/>
</dbReference>
<feature type="domain" description="E3 Ubiquitin ligase MUL1-like" evidence="13">
    <location>
        <begin position="88"/>
        <end position="196"/>
    </location>
</feature>
<accession>G2FF29</accession>
<evidence type="ECO:0000259" key="13">
    <source>
        <dbReference type="Pfam" id="PF12483"/>
    </source>
</evidence>
<dbReference type="Proteomes" id="UP000005167">
    <property type="component" value="Unassembled WGS sequence"/>
</dbReference>
<dbReference type="EC" id="2.3.2.27" evidence="3"/>
<evidence type="ECO:0000256" key="8">
    <source>
        <dbReference type="ARBA" id="ARBA00022786"/>
    </source>
</evidence>
<comment type="subcellular location">
    <subcellularLocation>
        <location evidence="2">Membrane</location>
        <topology evidence="2">Multi-pass membrane protein</topology>
    </subcellularLocation>
</comment>
<dbReference type="GO" id="GO:0008270">
    <property type="term" value="F:zinc ion binding"/>
    <property type="evidence" value="ECO:0007669"/>
    <property type="project" value="UniProtKB-KW"/>
</dbReference>
<dbReference type="Pfam" id="PF12483">
    <property type="entry name" value="GIDE"/>
    <property type="match status" value="1"/>
</dbReference>
<dbReference type="EMBL" id="AFZB01000011">
    <property type="protein sequence ID" value="EGW54576.1"/>
    <property type="molecule type" value="Genomic_DNA"/>
</dbReference>
<proteinExistence type="predicted"/>
<evidence type="ECO:0000256" key="12">
    <source>
        <dbReference type="SAM" id="Phobius"/>
    </source>
</evidence>
<keyword evidence="15" id="KW-1185">Reference proteome</keyword>
<feature type="transmembrane region" description="Helical" evidence="12">
    <location>
        <begin position="13"/>
        <end position="32"/>
    </location>
</feature>
<evidence type="ECO:0000256" key="1">
    <source>
        <dbReference type="ARBA" id="ARBA00000900"/>
    </source>
</evidence>
<keyword evidence="8" id="KW-0833">Ubl conjugation pathway</keyword>
<evidence type="ECO:0000313" key="14">
    <source>
        <dbReference type="EMBL" id="EGW54576.1"/>
    </source>
</evidence>
<reference evidence="14 15" key="1">
    <citation type="journal article" date="2011" name="ISME J.">
        <title>The endosymbionts of the deep-sea tubeworms Riftia pachyptila and Tevnia jerichonana share an identical physiology as revealed by proteogenomic analyses.</title>
        <authorList>
            <person name="Gardebrecht A."/>
            <person name="Markert S."/>
            <person name="Felbeck H."/>
            <person name="Thuermer A."/>
            <person name="Albrecht D."/>
            <person name="Wollherr A."/>
            <person name="Kabisch J."/>
            <person name="Lehmann R."/>
            <person name="Daniel R."/>
            <person name="Liesegang H."/>
            <person name="Hecker M."/>
            <person name="Sievert S.M."/>
            <person name="Schweder T."/>
        </authorList>
    </citation>
    <scope>NUCLEOTIDE SEQUENCE [LARGE SCALE GENOMIC DNA]</scope>
</reference>
<evidence type="ECO:0000256" key="5">
    <source>
        <dbReference type="ARBA" id="ARBA00022692"/>
    </source>
</evidence>
<name>G2FF29_9GAMM</name>
<sequence>MHHDILTMPELTFWIWVNSLALLCLAALWFAFRNLSRARIIEDTPTSLIRSAHQGYVELNGTAATMQGEPILTPLTHVPCCWYRYRIERRHEKGWRTSQQGSSDGLFLIKDPTGQCIIDPDGAQITPSERQVWYGGSSFATAMPARSGGSSLAGLFSAALSLGGQGHLGEHYRYTEETIYPGDPLYAIGLFKSFDETDRQALIKAHASDLLRQWKQDHPELLARFDRNGDSRIDLDEWDQARRQAHRQATREEAAADRQNLHTLSNTGTSRRPFIISSHAEFKLVTRYKRIAFAAISSFFSPAASPAGCSASDCSAELC</sequence>
<evidence type="ECO:0000256" key="2">
    <source>
        <dbReference type="ARBA" id="ARBA00004141"/>
    </source>
</evidence>
<dbReference type="eggNOG" id="COG1704">
    <property type="taxonomic scope" value="Bacteria"/>
</dbReference>
<keyword evidence="5 12" id="KW-0812">Transmembrane</keyword>
<keyword evidence="10 12" id="KW-1133">Transmembrane helix</keyword>
<dbReference type="GO" id="GO:0061630">
    <property type="term" value="F:ubiquitin protein ligase activity"/>
    <property type="evidence" value="ECO:0007669"/>
    <property type="project" value="UniProtKB-EC"/>
</dbReference>
<dbReference type="RefSeq" id="WP_006474630.1">
    <property type="nucleotide sequence ID" value="NZ_AFZB01000011.1"/>
</dbReference>
<keyword evidence="4" id="KW-0808">Transferase</keyword>